<name>A0AAU9DIP3_9FUSO</name>
<dbReference type="GO" id="GO:0003924">
    <property type="term" value="F:GTPase activity"/>
    <property type="evidence" value="ECO:0007669"/>
    <property type="project" value="InterPro"/>
</dbReference>
<dbReference type="Pfam" id="PF01926">
    <property type="entry name" value="MMR_HSR1"/>
    <property type="match status" value="1"/>
</dbReference>
<dbReference type="GO" id="GO:0005525">
    <property type="term" value="F:GTP binding"/>
    <property type="evidence" value="ECO:0007669"/>
    <property type="project" value="InterPro"/>
</dbReference>
<dbReference type="InterPro" id="IPR048422">
    <property type="entry name" value="NOA1/YqeH-like_C"/>
</dbReference>
<dbReference type="KEGG" id="haby:HLVA_02310"/>
<dbReference type="PANTHER" id="PTHR46434:SF1">
    <property type="entry name" value="GENETIC INTERACTOR OF PROHIBITINS 3, MITOCHONDRIAL"/>
    <property type="match status" value="1"/>
</dbReference>
<dbReference type="AlphaFoldDB" id="A0AAU9DIP3"/>
<evidence type="ECO:0000313" key="3">
    <source>
        <dbReference type="Proteomes" id="UP001321582"/>
    </source>
</evidence>
<evidence type="ECO:0000313" key="2">
    <source>
        <dbReference type="EMBL" id="BDU49662.1"/>
    </source>
</evidence>
<proteinExistence type="predicted"/>
<gene>
    <name evidence="2" type="ORF">HLVA_02310</name>
</gene>
<organism evidence="2 3">
    <name type="scientific">Haliovirga abyssi</name>
    <dbReference type="NCBI Taxonomy" id="2996794"/>
    <lineage>
        <taxon>Bacteria</taxon>
        <taxon>Fusobacteriati</taxon>
        <taxon>Fusobacteriota</taxon>
        <taxon>Fusobacteriia</taxon>
        <taxon>Fusobacteriales</taxon>
        <taxon>Haliovirgaceae</taxon>
        <taxon>Haliovirga</taxon>
    </lineage>
</organism>
<dbReference type="Pfam" id="PF21516">
    <property type="entry name" value="YqeH-like_C"/>
    <property type="match status" value="1"/>
</dbReference>
<dbReference type="Pfam" id="PF00009">
    <property type="entry name" value="GTP_EFTU"/>
    <property type="match status" value="1"/>
</dbReference>
<dbReference type="SUPFAM" id="SSF52540">
    <property type="entry name" value="P-loop containing nucleoside triphosphate hydrolases"/>
    <property type="match status" value="1"/>
</dbReference>
<reference evidence="2 3" key="1">
    <citation type="submission" date="2022-11" db="EMBL/GenBank/DDBJ databases">
        <title>Haliovirga abyssi gen. nov., sp. nov., a mesophilic fermentative bacterium isolated from the Iheya North hydrothermal field and the proposal of Haliovirgaceae fam. nov.</title>
        <authorList>
            <person name="Miyazaki U."/>
            <person name="Tame A."/>
            <person name="Miyazaki J."/>
            <person name="Takai K."/>
            <person name="Sawayama S."/>
            <person name="Kitajima M."/>
            <person name="Okamoto A."/>
            <person name="Nakagawa S."/>
        </authorList>
    </citation>
    <scope>NUCLEOTIDE SEQUENCE [LARGE SCALE GENOMIC DNA]</scope>
    <source>
        <strain evidence="2 3">IC12</strain>
    </source>
</reference>
<dbReference type="InterPro" id="IPR006073">
    <property type="entry name" value="GTP-bd"/>
</dbReference>
<dbReference type="InterPro" id="IPR050896">
    <property type="entry name" value="Mito_lipid_metab_GTPase"/>
</dbReference>
<dbReference type="InterPro" id="IPR019988">
    <property type="entry name" value="GTP-bd_ribosome_bgen_YqeH"/>
</dbReference>
<protein>
    <submittedName>
        <fullName evidence="2">Ribosome biogenesis GTPase YqeH</fullName>
    </submittedName>
</protein>
<dbReference type="PRINTS" id="PR00326">
    <property type="entry name" value="GTP1OBG"/>
</dbReference>
<dbReference type="EMBL" id="AP027059">
    <property type="protein sequence ID" value="BDU49662.1"/>
    <property type="molecule type" value="Genomic_DNA"/>
</dbReference>
<dbReference type="CDD" id="cd01855">
    <property type="entry name" value="YqeH"/>
    <property type="match status" value="1"/>
</dbReference>
<dbReference type="PROSITE" id="PS51721">
    <property type="entry name" value="G_CP"/>
    <property type="match status" value="1"/>
</dbReference>
<dbReference type="NCBIfam" id="TIGR03597">
    <property type="entry name" value="GTPase_YqeH"/>
    <property type="match status" value="1"/>
</dbReference>
<dbReference type="Proteomes" id="UP001321582">
    <property type="component" value="Chromosome"/>
</dbReference>
<dbReference type="InterPro" id="IPR000795">
    <property type="entry name" value="T_Tr_GTP-bd_dom"/>
</dbReference>
<dbReference type="Gene3D" id="3.40.50.300">
    <property type="entry name" value="P-loop containing nucleotide triphosphate hydrolases"/>
    <property type="match status" value="1"/>
</dbReference>
<evidence type="ECO:0000259" key="1">
    <source>
        <dbReference type="PROSITE" id="PS51721"/>
    </source>
</evidence>
<accession>A0AAU9DIP3</accession>
<dbReference type="InterPro" id="IPR005225">
    <property type="entry name" value="Small_GTP-bd"/>
</dbReference>
<sequence>MNKKKCNGCGAELQSNDENRAGYVPKDKLKKTGNVVCKRCFQITNYGKYVPVGIADEEYIEEVKMIIKELDVVILILDIIDFEGSFNEKILNIIRDKPIIVAINKIDLVPTDKHPSEISDWVKKRFIEKRINPLDISIISAKTRYGVNGILTKLNHFYKGRTNVGVVGVTNVGKSTVINRLLGNKKNLTVSKYPGTTLKIVKNIIPGTEFTLIDTPGIIPNGRISDMVCHECNLKIVPSSEISRMTFKMEKDRVLMLGGLAVIRVLNEEGEKPIFAAFASKDVKFHKTNINRIEDMKSKHIGEMLIPPCNNCKDEYSSLKMKKEVHTVNEGEELVLKGLGWLSVKRGPLKVEVELPENAEIIIRKAFIVPRR</sequence>
<dbReference type="InterPro" id="IPR030378">
    <property type="entry name" value="G_CP_dom"/>
</dbReference>
<dbReference type="InterPro" id="IPR027417">
    <property type="entry name" value="P-loop_NTPase"/>
</dbReference>
<keyword evidence="3" id="KW-1185">Reference proteome</keyword>
<dbReference type="PANTHER" id="PTHR46434">
    <property type="entry name" value="GENETIC INTERACTOR OF PROHIBITINS 3, MITOCHONDRIAL"/>
    <property type="match status" value="1"/>
</dbReference>
<feature type="domain" description="CP-type G" evidence="1">
    <location>
        <begin position="57"/>
        <end position="221"/>
    </location>
</feature>
<dbReference type="NCBIfam" id="TIGR00231">
    <property type="entry name" value="small_GTP"/>
    <property type="match status" value="1"/>
</dbReference>